<dbReference type="AlphaFoldDB" id="A0A975H3N9"/>
<feature type="domain" description="Glycosyl transferase family 51" evidence="3">
    <location>
        <begin position="266"/>
        <end position="409"/>
    </location>
</feature>
<evidence type="ECO:0000256" key="1">
    <source>
        <dbReference type="ARBA" id="ARBA00004752"/>
    </source>
</evidence>
<name>A0A975H3N9_9BURK</name>
<evidence type="ECO:0000256" key="2">
    <source>
        <dbReference type="ARBA" id="ARBA00022679"/>
    </source>
</evidence>
<dbReference type="InterPro" id="IPR001264">
    <property type="entry name" value="Glyco_trans_51"/>
</dbReference>
<protein>
    <submittedName>
        <fullName evidence="4">Transglycosylase domain-containing protein</fullName>
    </submittedName>
</protein>
<evidence type="ECO:0000313" key="5">
    <source>
        <dbReference type="Proteomes" id="UP000663903"/>
    </source>
</evidence>
<accession>A0A975H3N9</accession>
<dbReference type="GO" id="GO:0030288">
    <property type="term" value="C:outer membrane-bounded periplasmic space"/>
    <property type="evidence" value="ECO:0007669"/>
    <property type="project" value="TreeGrafter"/>
</dbReference>
<dbReference type="InterPro" id="IPR050396">
    <property type="entry name" value="Glycosyltr_51/Transpeptidase"/>
</dbReference>
<organism evidence="4 5">
    <name type="scientific">Ottowia testudinis</name>
    <dbReference type="NCBI Taxonomy" id="2816950"/>
    <lineage>
        <taxon>Bacteria</taxon>
        <taxon>Pseudomonadati</taxon>
        <taxon>Pseudomonadota</taxon>
        <taxon>Betaproteobacteria</taxon>
        <taxon>Burkholderiales</taxon>
        <taxon>Comamonadaceae</taxon>
        <taxon>Ottowia</taxon>
    </lineage>
</organism>
<dbReference type="InterPro" id="IPR036950">
    <property type="entry name" value="PBP_transglycosylase"/>
</dbReference>
<dbReference type="GO" id="GO:0008955">
    <property type="term" value="F:peptidoglycan glycosyltransferase activity"/>
    <property type="evidence" value="ECO:0007669"/>
    <property type="project" value="TreeGrafter"/>
</dbReference>
<dbReference type="Pfam" id="PF00912">
    <property type="entry name" value="Transgly"/>
    <property type="match status" value="1"/>
</dbReference>
<dbReference type="PANTHER" id="PTHR32282:SF33">
    <property type="entry name" value="PEPTIDOGLYCAN GLYCOSYLTRANSFERASE"/>
    <property type="match status" value="1"/>
</dbReference>
<gene>
    <name evidence="4" type="ORF">J1M35_00695</name>
</gene>
<proteinExistence type="predicted"/>
<evidence type="ECO:0000313" key="4">
    <source>
        <dbReference type="EMBL" id="QTD45480.1"/>
    </source>
</evidence>
<dbReference type="Gene3D" id="1.10.3810.10">
    <property type="entry name" value="Biosynthetic peptidoglycan transglycosylase-like"/>
    <property type="match status" value="1"/>
</dbReference>
<dbReference type="GO" id="GO:0009252">
    <property type="term" value="P:peptidoglycan biosynthetic process"/>
    <property type="evidence" value="ECO:0007669"/>
    <property type="project" value="TreeGrafter"/>
</dbReference>
<dbReference type="SUPFAM" id="SSF53955">
    <property type="entry name" value="Lysozyme-like"/>
    <property type="match status" value="1"/>
</dbReference>
<comment type="pathway">
    <text evidence="1">Cell wall biogenesis; peptidoglycan biosynthesis.</text>
</comment>
<dbReference type="PANTHER" id="PTHR32282">
    <property type="entry name" value="BINDING PROTEIN TRANSPEPTIDASE, PUTATIVE-RELATED"/>
    <property type="match status" value="1"/>
</dbReference>
<dbReference type="EMBL" id="CP071796">
    <property type="protein sequence ID" value="QTD45480.1"/>
    <property type="molecule type" value="Genomic_DNA"/>
</dbReference>
<keyword evidence="5" id="KW-1185">Reference proteome</keyword>
<evidence type="ECO:0000259" key="3">
    <source>
        <dbReference type="Pfam" id="PF00912"/>
    </source>
</evidence>
<dbReference type="InterPro" id="IPR023346">
    <property type="entry name" value="Lysozyme-like_dom_sf"/>
</dbReference>
<keyword evidence="2" id="KW-0808">Transferase</keyword>
<dbReference type="Proteomes" id="UP000663903">
    <property type="component" value="Chromosome"/>
</dbReference>
<sequence>MPTATPPRPRWPRRLARFVAAVLLVLTVAAGALWAVLRIALMPAAGEWATEIGRGPFTLRAGVPQLVWLATTPWIGERLHGVRIATRAGPVTLGWEPSSTRSPAPALVLHCEPCTVPLPAGLGQAALTLPAAQLTLARALTGQNDQALDGLLMLGAHALAPDSAPPLLITHWRARRAGAGWAVQLQAAEHPLRDWLALLAPQLPELARARIDGTLALSADLQLPERTLQLSPRLTGVAVQGLGTEAWANLRSSCGPRVAVDARGWLTRAVLAAEDQRFYEHPGYDMEELLATLHTNQQRGAIARGGSTITQQLAKLMVTGGERTLARKLREWLYAVEMEQTLGKARILQLYLQLAPWGQTAEGHLVCGADAAARHHFKVPARRLTPRQAITLAAMLRNPLREAERWAAEGSVDRDRLVWIADQIRGVPVRQRRALAARWRAEREVAGALPVDAAAQLAGGEHPHAMQANQPVAAQLTQAAPRIP</sequence>
<dbReference type="KEGG" id="otd:J1M35_00695"/>
<reference evidence="4" key="1">
    <citation type="submission" date="2021-03" db="EMBL/GenBank/DDBJ databases">
        <title>Ottowia sp. 27C isolated from the cloaca of a Giant Asian pond turtle (Heosemys grandis).</title>
        <authorList>
            <person name="Spergser J."/>
            <person name="Busse H.-J."/>
        </authorList>
    </citation>
    <scope>NUCLEOTIDE SEQUENCE</scope>
    <source>
        <strain evidence="4">27C</strain>
    </source>
</reference>
<dbReference type="RefSeq" id="WP_208009228.1">
    <property type="nucleotide sequence ID" value="NZ_CP071796.1"/>
</dbReference>